<evidence type="ECO:0000256" key="3">
    <source>
        <dbReference type="ARBA" id="ARBA00022679"/>
    </source>
</evidence>
<dbReference type="SFLD" id="SFLDG01151">
    <property type="entry name" value="Main.2:_Nu-like"/>
    <property type="match status" value="1"/>
</dbReference>
<dbReference type="Pfam" id="PF13417">
    <property type="entry name" value="GST_N_3"/>
    <property type="match status" value="1"/>
</dbReference>
<evidence type="ECO:0000259" key="7">
    <source>
        <dbReference type="PROSITE" id="PS50405"/>
    </source>
</evidence>
<evidence type="ECO:0000259" key="6">
    <source>
        <dbReference type="PROSITE" id="PS50404"/>
    </source>
</evidence>
<organism evidence="8 9">
    <name type="scientific">Phialocephala subalpina</name>
    <dbReference type="NCBI Taxonomy" id="576137"/>
    <lineage>
        <taxon>Eukaryota</taxon>
        <taxon>Fungi</taxon>
        <taxon>Dikarya</taxon>
        <taxon>Ascomycota</taxon>
        <taxon>Pezizomycotina</taxon>
        <taxon>Leotiomycetes</taxon>
        <taxon>Helotiales</taxon>
        <taxon>Mollisiaceae</taxon>
        <taxon>Phialocephala</taxon>
        <taxon>Phialocephala fortinii species complex</taxon>
    </lineage>
</organism>
<dbReference type="SUPFAM" id="SSF47616">
    <property type="entry name" value="GST C-terminal domain-like"/>
    <property type="match status" value="1"/>
</dbReference>
<dbReference type="SFLD" id="SFLDG00358">
    <property type="entry name" value="Main_(cytGST)"/>
    <property type="match status" value="1"/>
</dbReference>
<evidence type="ECO:0000256" key="2">
    <source>
        <dbReference type="ARBA" id="ARBA00012452"/>
    </source>
</evidence>
<dbReference type="Proteomes" id="UP000184330">
    <property type="component" value="Unassembled WGS sequence"/>
</dbReference>
<proteinExistence type="inferred from homology"/>
<dbReference type="EMBL" id="FJOG01000005">
    <property type="protein sequence ID" value="CZR54309.1"/>
    <property type="molecule type" value="Genomic_DNA"/>
</dbReference>
<accession>A0A1L7WNG7</accession>
<dbReference type="InterPro" id="IPR040079">
    <property type="entry name" value="Glutathione_S-Trfase"/>
</dbReference>
<dbReference type="STRING" id="576137.A0A1L7WNG7"/>
<dbReference type="PANTHER" id="PTHR44051">
    <property type="entry name" value="GLUTATHIONE S-TRANSFERASE-RELATED"/>
    <property type="match status" value="1"/>
</dbReference>
<sequence length="237" mass="27672">MSPDIKPLTLWGGVLGPNPAKVSMILYTLDIPHETIYVPFKEIKNQEYLKVNPNGRLPTLADPNTDIKLWESGAIIEYLIEKYDKNFEISYEPGTEEYYLCKQWLHFQMSGQGPYYGQAVWFINLHPEKLQSCIDRYVNEIKRVSAVLNTHLSANKWLVGNKCTYADLAFIPWQDFSTKVVAPYYDAKAEFPHVQRWLDEMVNMEPIKKVLEEKERKNLEVFGKKGEDKDNHKDEHE</sequence>
<dbReference type="SFLD" id="SFLDS00019">
    <property type="entry name" value="Glutathione_Transferase_(cytos"/>
    <property type="match status" value="1"/>
</dbReference>
<name>A0A1L7WNG7_9HELO</name>
<dbReference type="OrthoDB" id="422574at2759"/>
<dbReference type="GO" id="GO:0004364">
    <property type="term" value="F:glutathione transferase activity"/>
    <property type="evidence" value="ECO:0007669"/>
    <property type="project" value="UniProtKB-EC"/>
</dbReference>
<dbReference type="GO" id="GO:0005737">
    <property type="term" value="C:cytoplasm"/>
    <property type="evidence" value="ECO:0007669"/>
    <property type="project" value="UniProtKB-ARBA"/>
</dbReference>
<protein>
    <recommendedName>
        <fullName evidence="2">glutathione transferase</fullName>
        <ecNumber evidence="2">2.5.1.18</ecNumber>
    </recommendedName>
</protein>
<comment type="similarity">
    <text evidence="1">Belongs to the GST superfamily.</text>
</comment>
<dbReference type="PANTHER" id="PTHR44051:SF23">
    <property type="entry name" value="GLUTATHIONE S-TRANSFERASE-LIKE PROTEIN TPCF"/>
    <property type="match status" value="1"/>
</dbReference>
<dbReference type="EC" id="2.5.1.18" evidence="2"/>
<dbReference type="AlphaFoldDB" id="A0A1L7WNG7"/>
<evidence type="ECO:0000256" key="1">
    <source>
        <dbReference type="ARBA" id="ARBA00007409"/>
    </source>
</evidence>
<gene>
    <name evidence="8" type="ORF">PAC_04193</name>
</gene>
<dbReference type="GO" id="GO:0005634">
    <property type="term" value="C:nucleus"/>
    <property type="evidence" value="ECO:0007669"/>
    <property type="project" value="UniProtKB-ARBA"/>
</dbReference>
<reference evidence="8 9" key="1">
    <citation type="submission" date="2016-03" db="EMBL/GenBank/DDBJ databases">
        <authorList>
            <person name="Ploux O."/>
        </authorList>
    </citation>
    <scope>NUCLEOTIDE SEQUENCE [LARGE SCALE GENOMIC DNA]</scope>
    <source>
        <strain evidence="8 9">UAMH 11012</strain>
    </source>
</reference>
<dbReference type="PROSITE" id="PS50404">
    <property type="entry name" value="GST_NTER"/>
    <property type="match status" value="1"/>
</dbReference>
<feature type="domain" description="GST C-terminal" evidence="7">
    <location>
        <begin position="94"/>
        <end position="221"/>
    </location>
</feature>
<evidence type="ECO:0000313" key="9">
    <source>
        <dbReference type="Proteomes" id="UP000184330"/>
    </source>
</evidence>
<dbReference type="InterPro" id="IPR036249">
    <property type="entry name" value="Thioredoxin-like_sf"/>
</dbReference>
<keyword evidence="3 8" id="KW-0808">Transferase</keyword>
<keyword evidence="9" id="KW-1185">Reference proteome</keyword>
<dbReference type="CDD" id="cd03048">
    <property type="entry name" value="GST_N_Ure2p_like"/>
    <property type="match status" value="1"/>
</dbReference>
<dbReference type="Pfam" id="PF00043">
    <property type="entry name" value="GST_C"/>
    <property type="match status" value="1"/>
</dbReference>
<comment type="catalytic activity">
    <reaction evidence="4">
        <text>RX + glutathione = an S-substituted glutathione + a halide anion + H(+)</text>
        <dbReference type="Rhea" id="RHEA:16437"/>
        <dbReference type="ChEBI" id="CHEBI:15378"/>
        <dbReference type="ChEBI" id="CHEBI:16042"/>
        <dbReference type="ChEBI" id="CHEBI:17792"/>
        <dbReference type="ChEBI" id="CHEBI:57925"/>
        <dbReference type="ChEBI" id="CHEBI:90779"/>
        <dbReference type="EC" id="2.5.1.18"/>
    </reaction>
</comment>
<feature type="domain" description="GST N-terminal" evidence="6">
    <location>
        <begin position="6"/>
        <end position="87"/>
    </location>
</feature>
<dbReference type="FunFam" id="1.20.1050.130:FF:000016">
    <property type="entry name" value="Glutathione S-transferase 1"/>
    <property type="match status" value="1"/>
</dbReference>
<dbReference type="InterPro" id="IPR036282">
    <property type="entry name" value="Glutathione-S-Trfase_C_sf"/>
</dbReference>
<dbReference type="InterPro" id="IPR004046">
    <property type="entry name" value="GST_C"/>
</dbReference>
<evidence type="ECO:0000256" key="5">
    <source>
        <dbReference type="ARBA" id="ARBA00060024"/>
    </source>
</evidence>
<dbReference type="PROSITE" id="PS50405">
    <property type="entry name" value="GST_CTER"/>
    <property type="match status" value="1"/>
</dbReference>
<dbReference type="InterPro" id="IPR010987">
    <property type="entry name" value="Glutathione-S-Trfase_C-like"/>
</dbReference>
<evidence type="ECO:0000313" key="8">
    <source>
        <dbReference type="EMBL" id="CZR54309.1"/>
    </source>
</evidence>
<dbReference type="InterPro" id="IPR004045">
    <property type="entry name" value="Glutathione_S-Trfase_N"/>
</dbReference>
<evidence type="ECO:0000256" key="4">
    <source>
        <dbReference type="ARBA" id="ARBA00047960"/>
    </source>
</evidence>
<dbReference type="SUPFAM" id="SSF52833">
    <property type="entry name" value="Thioredoxin-like"/>
    <property type="match status" value="1"/>
</dbReference>
<comment type="function">
    <text evidence="5">Involved in the oxidative stress response and detoxification.</text>
</comment>
<dbReference type="Gene3D" id="1.20.1050.130">
    <property type="match status" value="1"/>
</dbReference>